<sequence length="460" mass="50961">MFSPENVPLDVLQPILDHLSDRRDLNASALVSRNFNRAATPLLYRTLDSRILKNNVLVHPSATLLKRPQLAHYVRHVTETGAVQRLRQYNPALTHDVTAALRLCTNLESATWIDDTETPEANFLPVLQVLRTLPLRALTIRTQYDVGEAAWEILNGITGLRYLSVWSLEWGPPRVLQGWAETLGSTLTHLELGRCAGVPATLLISVFMSLPHLLDLRLKGAPSPAIPAILACLPALVALDTEYLGSGNYRPPLTPLPRLSRLTIRTSSVDVQGPQRLWSWTRALVPHQATLRSFCLNAFSVQGQTAISRPFLVDIVRAHGETMREWAVGTTQMTLESIAYLCKECPELETLVCSVASPSVAMIAEATAHAQNLRTLKLHVQWIPDADIPSQYDDVPAPFDIGTSVYTDLSHLSTIEGNNAMYFTAEHARTLMLRNGSRLRAIALGGDRYIVSARLTMVLR</sequence>
<accession>A0ACB8B8C3</accession>
<dbReference type="EMBL" id="MU266526">
    <property type="protein sequence ID" value="KAH7921451.1"/>
    <property type="molecule type" value="Genomic_DNA"/>
</dbReference>
<name>A0ACB8B8C3_9AGAM</name>
<protein>
    <submittedName>
        <fullName evidence="1">Uncharacterized protein</fullName>
    </submittedName>
</protein>
<gene>
    <name evidence="1" type="ORF">BV22DRAFT_1072325</name>
</gene>
<evidence type="ECO:0000313" key="2">
    <source>
        <dbReference type="Proteomes" id="UP000790709"/>
    </source>
</evidence>
<dbReference type="Proteomes" id="UP000790709">
    <property type="component" value="Unassembled WGS sequence"/>
</dbReference>
<proteinExistence type="predicted"/>
<keyword evidence="2" id="KW-1185">Reference proteome</keyword>
<organism evidence="1 2">
    <name type="scientific">Leucogyrophana mollusca</name>
    <dbReference type="NCBI Taxonomy" id="85980"/>
    <lineage>
        <taxon>Eukaryota</taxon>
        <taxon>Fungi</taxon>
        <taxon>Dikarya</taxon>
        <taxon>Basidiomycota</taxon>
        <taxon>Agaricomycotina</taxon>
        <taxon>Agaricomycetes</taxon>
        <taxon>Agaricomycetidae</taxon>
        <taxon>Boletales</taxon>
        <taxon>Boletales incertae sedis</taxon>
        <taxon>Leucogyrophana</taxon>
    </lineage>
</organism>
<comment type="caution">
    <text evidence="1">The sequence shown here is derived from an EMBL/GenBank/DDBJ whole genome shotgun (WGS) entry which is preliminary data.</text>
</comment>
<reference evidence="1" key="1">
    <citation type="journal article" date="2021" name="New Phytol.">
        <title>Evolutionary innovations through gain and loss of genes in the ectomycorrhizal Boletales.</title>
        <authorList>
            <person name="Wu G."/>
            <person name="Miyauchi S."/>
            <person name="Morin E."/>
            <person name="Kuo A."/>
            <person name="Drula E."/>
            <person name="Varga T."/>
            <person name="Kohler A."/>
            <person name="Feng B."/>
            <person name="Cao Y."/>
            <person name="Lipzen A."/>
            <person name="Daum C."/>
            <person name="Hundley H."/>
            <person name="Pangilinan J."/>
            <person name="Johnson J."/>
            <person name="Barry K."/>
            <person name="LaButti K."/>
            <person name="Ng V."/>
            <person name="Ahrendt S."/>
            <person name="Min B."/>
            <person name="Choi I.G."/>
            <person name="Park H."/>
            <person name="Plett J.M."/>
            <person name="Magnuson J."/>
            <person name="Spatafora J.W."/>
            <person name="Nagy L.G."/>
            <person name="Henrissat B."/>
            <person name="Grigoriev I.V."/>
            <person name="Yang Z.L."/>
            <person name="Xu J."/>
            <person name="Martin F.M."/>
        </authorList>
    </citation>
    <scope>NUCLEOTIDE SEQUENCE</scope>
    <source>
        <strain evidence="1">KUC20120723A-06</strain>
    </source>
</reference>
<evidence type="ECO:0000313" key="1">
    <source>
        <dbReference type="EMBL" id="KAH7921451.1"/>
    </source>
</evidence>